<feature type="region of interest" description="Disordered" evidence="2">
    <location>
        <begin position="1"/>
        <end position="21"/>
    </location>
</feature>
<evidence type="ECO:0000256" key="2">
    <source>
        <dbReference type="SAM" id="MobiDB-lite"/>
    </source>
</evidence>
<gene>
    <name evidence="3" type="ORF">QIS96_31450</name>
</gene>
<feature type="region of interest" description="Disordered" evidence="2">
    <location>
        <begin position="171"/>
        <end position="191"/>
    </location>
</feature>
<dbReference type="RefSeq" id="WP_282546232.1">
    <property type="nucleotide sequence ID" value="NZ_JASCIQ010000044.1"/>
</dbReference>
<feature type="coiled-coil region" evidence="1">
    <location>
        <begin position="57"/>
        <end position="98"/>
    </location>
</feature>
<keyword evidence="4" id="KW-1185">Reference proteome</keyword>
<feature type="region of interest" description="Disordered" evidence="2">
    <location>
        <begin position="248"/>
        <end position="280"/>
    </location>
</feature>
<evidence type="ECO:0000313" key="4">
    <source>
        <dbReference type="Proteomes" id="UP001223978"/>
    </source>
</evidence>
<reference evidence="3 4" key="1">
    <citation type="submission" date="2023-05" db="EMBL/GenBank/DDBJ databases">
        <title>Draft genome sequence of Streptomyces sp. B-S-A6 isolated from a cave soil in Thailand.</title>
        <authorList>
            <person name="Chamroensaksri N."/>
            <person name="Muangham S."/>
        </authorList>
    </citation>
    <scope>NUCLEOTIDE SEQUENCE [LARGE SCALE GENOMIC DNA]</scope>
    <source>
        <strain evidence="3 4">B-S-A6</strain>
    </source>
</reference>
<sequence>MSHDTAPTENGPAVDEQPAKPRRLRFPLRLVRTTVLDELDAEATAFAKETEHWFAAYTDEGLRADRAEENLDEAQDRVADLEQQVEELSGRLADAGREAEHQARCLRTVSATLDQERADRMHLQQAGRDLVHAFTSFTRGESPDAESTLNAVGRVFNEHAHRFDLGRADLADMPWTPKPEEPAAPHALPRGPADTVRHLEAGCQTCATSLAGQAEAYLVKVAHLARDTDAPVALLVVLLELEGRNSQGAIAPRHHRGPTEPDTTEARDAEPPADPITDQKQTEMVRAAYRYPHDATHPALIGDHLPHCEACTAALGTLPNATVIEARHAAAEYGKTAAIALIASELDRRGIPAGTEQEATR</sequence>
<keyword evidence="1" id="KW-0175">Coiled coil</keyword>
<dbReference type="Proteomes" id="UP001223978">
    <property type="component" value="Unassembled WGS sequence"/>
</dbReference>
<protein>
    <submittedName>
        <fullName evidence="3">Uncharacterized protein</fullName>
    </submittedName>
</protein>
<accession>A0ABT6SKY2</accession>
<organism evidence="3 4">
    <name type="scientific">Streptomyces cavernicola</name>
    <dbReference type="NCBI Taxonomy" id="3043613"/>
    <lineage>
        <taxon>Bacteria</taxon>
        <taxon>Bacillati</taxon>
        <taxon>Actinomycetota</taxon>
        <taxon>Actinomycetes</taxon>
        <taxon>Kitasatosporales</taxon>
        <taxon>Streptomycetaceae</taxon>
        <taxon>Streptomyces</taxon>
    </lineage>
</organism>
<dbReference type="EMBL" id="JASCIQ010000044">
    <property type="protein sequence ID" value="MDI3408322.1"/>
    <property type="molecule type" value="Genomic_DNA"/>
</dbReference>
<comment type="caution">
    <text evidence="3">The sequence shown here is derived from an EMBL/GenBank/DDBJ whole genome shotgun (WGS) entry which is preliminary data.</text>
</comment>
<name>A0ABT6SKY2_9ACTN</name>
<proteinExistence type="predicted"/>
<evidence type="ECO:0000313" key="3">
    <source>
        <dbReference type="EMBL" id="MDI3408322.1"/>
    </source>
</evidence>
<evidence type="ECO:0000256" key="1">
    <source>
        <dbReference type="SAM" id="Coils"/>
    </source>
</evidence>